<evidence type="ECO:0000313" key="3">
    <source>
        <dbReference type="Proteomes" id="UP000305067"/>
    </source>
</evidence>
<evidence type="ECO:0000313" key="2">
    <source>
        <dbReference type="EMBL" id="TFK96894.1"/>
    </source>
</evidence>
<dbReference type="AlphaFoldDB" id="A0A5C3Q498"/>
<reference evidence="2 3" key="1">
    <citation type="journal article" date="2019" name="Nat. Ecol. Evol.">
        <title>Megaphylogeny resolves global patterns of mushroom evolution.</title>
        <authorList>
            <person name="Varga T."/>
            <person name="Krizsan K."/>
            <person name="Foldi C."/>
            <person name="Dima B."/>
            <person name="Sanchez-Garcia M."/>
            <person name="Sanchez-Ramirez S."/>
            <person name="Szollosi G.J."/>
            <person name="Szarkandi J.G."/>
            <person name="Papp V."/>
            <person name="Albert L."/>
            <person name="Andreopoulos W."/>
            <person name="Angelini C."/>
            <person name="Antonin V."/>
            <person name="Barry K.W."/>
            <person name="Bougher N.L."/>
            <person name="Buchanan P."/>
            <person name="Buyck B."/>
            <person name="Bense V."/>
            <person name="Catcheside P."/>
            <person name="Chovatia M."/>
            <person name="Cooper J."/>
            <person name="Damon W."/>
            <person name="Desjardin D."/>
            <person name="Finy P."/>
            <person name="Geml J."/>
            <person name="Haridas S."/>
            <person name="Hughes K."/>
            <person name="Justo A."/>
            <person name="Karasinski D."/>
            <person name="Kautmanova I."/>
            <person name="Kiss B."/>
            <person name="Kocsube S."/>
            <person name="Kotiranta H."/>
            <person name="LaButti K.M."/>
            <person name="Lechner B.E."/>
            <person name="Liimatainen K."/>
            <person name="Lipzen A."/>
            <person name="Lukacs Z."/>
            <person name="Mihaltcheva S."/>
            <person name="Morgado L.N."/>
            <person name="Niskanen T."/>
            <person name="Noordeloos M.E."/>
            <person name="Ohm R.A."/>
            <person name="Ortiz-Santana B."/>
            <person name="Ovrebo C."/>
            <person name="Racz N."/>
            <person name="Riley R."/>
            <person name="Savchenko A."/>
            <person name="Shiryaev A."/>
            <person name="Soop K."/>
            <person name="Spirin V."/>
            <person name="Szebenyi C."/>
            <person name="Tomsovsky M."/>
            <person name="Tulloss R.E."/>
            <person name="Uehling J."/>
            <person name="Grigoriev I.V."/>
            <person name="Vagvolgyi C."/>
            <person name="Papp T."/>
            <person name="Martin F.M."/>
            <person name="Miettinen O."/>
            <person name="Hibbett D.S."/>
            <person name="Nagy L.G."/>
        </authorList>
    </citation>
    <scope>NUCLEOTIDE SEQUENCE [LARGE SCALE GENOMIC DNA]</scope>
    <source>
        <strain evidence="2 3">CBS 309.79</strain>
    </source>
</reference>
<dbReference type="Proteomes" id="UP000305067">
    <property type="component" value="Unassembled WGS sequence"/>
</dbReference>
<dbReference type="EMBL" id="ML178853">
    <property type="protein sequence ID" value="TFK96894.1"/>
    <property type="molecule type" value="Genomic_DNA"/>
</dbReference>
<gene>
    <name evidence="2" type="ORF">BDV98DRAFT_586008</name>
</gene>
<organism evidence="2 3">
    <name type="scientific">Pterulicium gracile</name>
    <dbReference type="NCBI Taxonomy" id="1884261"/>
    <lineage>
        <taxon>Eukaryota</taxon>
        <taxon>Fungi</taxon>
        <taxon>Dikarya</taxon>
        <taxon>Basidiomycota</taxon>
        <taxon>Agaricomycotina</taxon>
        <taxon>Agaricomycetes</taxon>
        <taxon>Agaricomycetidae</taxon>
        <taxon>Agaricales</taxon>
        <taxon>Pleurotineae</taxon>
        <taxon>Pterulaceae</taxon>
        <taxon>Pterulicium</taxon>
    </lineage>
</organism>
<sequence length="314" mass="35849">MFSAFQETFSGLLVGVESNESRDEGNILENCLRFFGVAKVLPLLAIQTGFQLCIIANKAAAQFDQQWYFLVLTPDRGEVTELRECTRELLISFSAKIHIGAVVECADQIKSSSDVFVVLRVGRIMRSVMQSRLRLLRSYPAHATPCCNRGMIPCPARASRIPLHKIRKQLQVSKRCWNNIRTTIRYNTQAACLNYNRDLRNQKSKKFIKLCNASAEVHPELNRFENHWAIKRLAKDFYQGFHPDDFVSFDNDDNQPEAGPSNLQPLPVQRCIVDPDDNEGEDELELELEEELVVDKGKGKTKEKPLACKKCRCR</sequence>
<proteinExistence type="predicted"/>
<accession>A0A5C3Q498</accession>
<protein>
    <submittedName>
        <fullName evidence="2">Uncharacterized protein</fullName>
    </submittedName>
</protein>
<evidence type="ECO:0000256" key="1">
    <source>
        <dbReference type="SAM" id="MobiDB-lite"/>
    </source>
</evidence>
<name>A0A5C3Q498_9AGAR</name>
<dbReference type="OrthoDB" id="2997871at2759"/>
<feature type="region of interest" description="Disordered" evidence="1">
    <location>
        <begin position="248"/>
        <end position="268"/>
    </location>
</feature>
<dbReference type="STRING" id="1884261.A0A5C3Q498"/>
<keyword evidence="3" id="KW-1185">Reference proteome</keyword>